<dbReference type="Pfam" id="PF00651">
    <property type="entry name" value="BTB"/>
    <property type="match status" value="1"/>
</dbReference>
<proteinExistence type="predicted"/>
<dbReference type="InterPro" id="IPR000210">
    <property type="entry name" value="BTB/POZ_dom"/>
</dbReference>
<dbReference type="SMART" id="SM00225">
    <property type="entry name" value="BTB"/>
    <property type="match status" value="1"/>
</dbReference>
<organism evidence="2 3">
    <name type="scientific">Clytia hemisphaerica</name>
    <dbReference type="NCBI Taxonomy" id="252671"/>
    <lineage>
        <taxon>Eukaryota</taxon>
        <taxon>Metazoa</taxon>
        <taxon>Cnidaria</taxon>
        <taxon>Hydrozoa</taxon>
        <taxon>Hydroidolina</taxon>
        <taxon>Leptothecata</taxon>
        <taxon>Obeliida</taxon>
        <taxon>Clytiidae</taxon>
        <taxon>Clytia</taxon>
    </lineage>
</organism>
<dbReference type="CDD" id="cd18186">
    <property type="entry name" value="BTB_POZ_ZBTB_KLHL-like"/>
    <property type="match status" value="1"/>
</dbReference>
<sequence>IFTLTAHRLHYTDLAVKKDFLSYSLWEHCLENTFTCDKDSKDCVTLVVEGKEIFVNSCLLTSNSPVFKTMLNSTRFKEGQTRRIELPGKKLDEVAYFLQFLTTIQDINDKTNIWALGALCHEYQVDWLVEKIKSFVNKNYTVANTKTLLRYLALTEDMQFGMHLQKILIGKLTGHFQHISMHLEFLLLSRRIQVWIARVNLSCLLKNLSFTWMVRMIIASEIESIFKDLDQQNIQVSFD</sequence>
<evidence type="ECO:0000313" key="2">
    <source>
        <dbReference type="EnsemblMetazoa" id="CLYHEMP006318.1"/>
    </source>
</evidence>
<evidence type="ECO:0000259" key="1">
    <source>
        <dbReference type="PROSITE" id="PS50097"/>
    </source>
</evidence>
<protein>
    <recommendedName>
        <fullName evidence="1">BTB domain-containing protein</fullName>
    </recommendedName>
</protein>
<dbReference type="InterPro" id="IPR011333">
    <property type="entry name" value="SKP1/BTB/POZ_sf"/>
</dbReference>
<dbReference type="Gene3D" id="3.30.710.10">
    <property type="entry name" value="Potassium Channel Kv1.1, Chain A"/>
    <property type="match status" value="1"/>
</dbReference>
<reference evidence="2" key="1">
    <citation type="submission" date="2021-01" db="UniProtKB">
        <authorList>
            <consortium name="EnsemblMetazoa"/>
        </authorList>
    </citation>
    <scope>IDENTIFICATION</scope>
</reference>
<dbReference type="Proteomes" id="UP000594262">
    <property type="component" value="Unplaced"/>
</dbReference>
<dbReference type="InterPro" id="IPR052664">
    <property type="entry name" value="BTB-MATH_domain_protein"/>
</dbReference>
<dbReference type="EnsemblMetazoa" id="CLYHEMT006318.1">
    <property type="protein sequence ID" value="CLYHEMP006318.1"/>
    <property type="gene ID" value="CLYHEMG006318"/>
</dbReference>
<feature type="domain" description="BTB" evidence="1">
    <location>
        <begin position="42"/>
        <end position="103"/>
    </location>
</feature>
<dbReference type="AlphaFoldDB" id="A0A7M5WK19"/>
<name>A0A7M5WK19_9CNID</name>
<dbReference type="PANTHER" id="PTHR22743">
    <property type="entry name" value="MEPRIN/TRAF-LIKE MATH FAMILY-C.ELEGANS"/>
    <property type="match status" value="1"/>
</dbReference>
<accession>A0A7M5WK19</accession>
<dbReference type="PROSITE" id="PS50097">
    <property type="entry name" value="BTB"/>
    <property type="match status" value="1"/>
</dbReference>
<dbReference type="OrthoDB" id="5976359at2759"/>
<dbReference type="SUPFAM" id="SSF54695">
    <property type="entry name" value="POZ domain"/>
    <property type="match status" value="1"/>
</dbReference>
<dbReference type="PANTHER" id="PTHR22743:SF165">
    <property type="entry name" value="BTB AND MATH DOMAIN CONTAINING-RELATED"/>
    <property type="match status" value="1"/>
</dbReference>
<keyword evidence="3" id="KW-1185">Reference proteome</keyword>
<evidence type="ECO:0000313" key="3">
    <source>
        <dbReference type="Proteomes" id="UP000594262"/>
    </source>
</evidence>